<sequence length="110" mass="12269">MYVRCGYFIGRPVEGKKDELDAQLRAMMPLYKGFPGIRWANMLIADQIDEGAPAIYATVQFAFDSKEALEAALANPHRQAVRDQYAKTVLPLFEGSVLHANQHVASMPTE</sequence>
<name>A0A2U1CLG3_9BURK</name>
<comment type="caution">
    <text evidence="1">The sequence shown here is derived from an EMBL/GenBank/DDBJ whole genome shotgun (WGS) entry which is preliminary data.</text>
</comment>
<accession>A0A2U1CLG3</accession>
<dbReference type="STRING" id="1231391.GCA_000308195_00370"/>
<evidence type="ECO:0008006" key="3">
    <source>
        <dbReference type="Google" id="ProtNLM"/>
    </source>
</evidence>
<protein>
    <recommendedName>
        <fullName evidence="3">Quinol monooxygenase YgiN</fullName>
    </recommendedName>
</protein>
<organism evidence="1 2">
    <name type="scientific">Pusillimonas noertemannii</name>
    <dbReference type="NCBI Taxonomy" id="305977"/>
    <lineage>
        <taxon>Bacteria</taxon>
        <taxon>Pseudomonadati</taxon>
        <taxon>Pseudomonadota</taxon>
        <taxon>Betaproteobacteria</taxon>
        <taxon>Burkholderiales</taxon>
        <taxon>Alcaligenaceae</taxon>
        <taxon>Pusillimonas</taxon>
    </lineage>
</organism>
<evidence type="ECO:0000313" key="2">
    <source>
        <dbReference type="Proteomes" id="UP000246145"/>
    </source>
</evidence>
<dbReference type="EMBL" id="QEKO01000003">
    <property type="protein sequence ID" value="PVY61828.1"/>
    <property type="molecule type" value="Genomic_DNA"/>
</dbReference>
<keyword evidence="2" id="KW-1185">Reference proteome</keyword>
<dbReference type="Proteomes" id="UP000246145">
    <property type="component" value="Unassembled WGS sequence"/>
</dbReference>
<dbReference type="OrthoDB" id="8853370at2"/>
<evidence type="ECO:0000313" key="1">
    <source>
        <dbReference type="EMBL" id="PVY61828.1"/>
    </source>
</evidence>
<dbReference type="SUPFAM" id="SSF54909">
    <property type="entry name" value="Dimeric alpha+beta barrel"/>
    <property type="match status" value="1"/>
</dbReference>
<gene>
    <name evidence="1" type="ORF">C7440_2561</name>
</gene>
<dbReference type="Gene3D" id="3.30.70.100">
    <property type="match status" value="1"/>
</dbReference>
<reference evidence="1 2" key="1">
    <citation type="submission" date="2018-04" db="EMBL/GenBank/DDBJ databases">
        <title>Genomic Encyclopedia of Type Strains, Phase IV (KMG-IV): sequencing the most valuable type-strain genomes for metagenomic binning, comparative biology and taxonomic classification.</title>
        <authorList>
            <person name="Goeker M."/>
        </authorList>
    </citation>
    <scope>NUCLEOTIDE SEQUENCE [LARGE SCALE GENOMIC DNA]</scope>
    <source>
        <strain evidence="1 2">DSM 10065</strain>
    </source>
</reference>
<dbReference type="RefSeq" id="WP_116518807.1">
    <property type="nucleotide sequence ID" value="NZ_JACCEX010000003.1"/>
</dbReference>
<dbReference type="AlphaFoldDB" id="A0A2U1CLG3"/>
<dbReference type="InterPro" id="IPR011008">
    <property type="entry name" value="Dimeric_a/b-barrel"/>
</dbReference>
<proteinExistence type="predicted"/>